<feature type="region of interest" description="Disordered" evidence="1">
    <location>
        <begin position="316"/>
        <end position="346"/>
    </location>
</feature>
<evidence type="ECO:0008006" key="4">
    <source>
        <dbReference type="Google" id="ProtNLM"/>
    </source>
</evidence>
<evidence type="ECO:0000256" key="1">
    <source>
        <dbReference type="SAM" id="MobiDB-lite"/>
    </source>
</evidence>
<reference evidence="2" key="1">
    <citation type="submission" date="2021-08" db="EMBL/GenBank/DDBJ databases">
        <title>Chromosome-Level Trichoderma cornu-damae using Hi-C Data.</title>
        <authorList>
            <person name="Kim C.S."/>
        </authorList>
    </citation>
    <scope>NUCLEOTIDE SEQUENCE</scope>
    <source>
        <strain evidence="2">KA19-0412C</strain>
    </source>
</reference>
<sequence length="371" mass="42104">MAEIIVDYFDRTLRHISQTDEWDVGGRQYFLQTVKYFTSRGQKIEFCLPAFPCKSSNLNKVQGVQPDRGEYIALTNLNQFIKHIGEIYSPGAKLWIISDGHVFSDCKIARLLGGEERIEFKSLLDIFNLKNPQARPAQGGSLENLIPAIAHHIPTKLEQESELCRRILMMGFQTDSNDLRRRIDSQNASTLALYRGFSKFMLEDLDQNVYTKDLSRTRRRKLSSKVAFEMIQWYSHITFVCRFMHGSLMESSDLLHVPTPWHNCVAEIDGHANIYVTKSIVVRSALSGGEFSGGPAGTFDQKGRYFHLVALPSAASDESQNTSPTMTDYEVTPSNTGRRVVPAKEAEKLSSKPRALKFFKQVRALIKRCIL</sequence>
<evidence type="ECO:0000313" key="3">
    <source>
        <dbReference type="Proteomes" id="UP000827724"/>
    </source>
</evidence>
<dbReference type="Proteomes" id="UP000827724">
    <property type="component" value="Unassembled WGS sequence"/>
</dbReference>
<dbReference type="InterPro" id="IPR007817">
    <property type="entry name" value="Isocyanide_synthase_DIT1"/>
</dbReference>
<keyword evidence="3" id="KW-1185">Reference proteome</keyword>
<proteinExistence type="predicted"/>
<name>A0A9P8QIP0_9HYPO</name>
<dbReference type="PANTHER" id="PTHR37285">
    <property type="entry name" value="SPORE WALL MATURATION PROTEIN DIT1"/>
    <property type="match status" value="1"/>
</dbReference>
<organism evidence="2 3">
    <name type="scientific">Trichoderma cornu-damae</name>
    <dbReference type="NCBI Taxonomy" id="654480"/>
    <lineage>
        <taxon>Eukaryota</taxon>
        <taxon>Fungi</taxon>
        <taxon>Dikarya</taxon>
        <taxon>Ascomycota</taxon>
        <taxon>Pezizomycotina</taxon>
        <taxon>Sordariomycetes</taxon>
        <taxon>Hypocreomycetidae</taxon>
        <taxon>Hypocreales</taxon>
        <taxon>Hypocreaceae</taxon>
        <taxon>Trichoderma</taxon>
    </lineage>
</organism>
<dbReference type="AlphaFoldDB" id="A0A9P8QIP0"/>
<gene>
    <name evidence="2" type="ORF">Trco_008405</name>
</gene>
<dbReference type="Pfam" id="PF05141">
    <property type="entry name" value="DIT1_PvcA"/>
    <property type="match status" value="1"/>
</dbReference>
<dbReference type="OrthoDB" id="429813at2759"/>
<protein>
    <recommendedName>
        <fullName evidence="4">Pyoverdine biosynthesis</fullName>
    </recommendedName>
</protein>
<comment type="caution">
    <text evidence="2">The sequence shown here is derived from an EMBL/GenBank/DDBJ whole genome shotgun (WGS) entry which is preliminary data.</text>
</comment>
<dbReference type="PANTHER" id="PTHR37285:SF5">
    <property type="entry name" value="SPORE WALL MATURATION PROTEIN DIT1"/>
    <property type="match status" value="1"/>
</dbReference>
<dbReference type="EMBL" id="JAIWOZ010000007">
    <property type="protein sequence ID" value="KAH6603630.1"/>
    <property type="molecule type" value="Genomic_DNA"/>
</dbReference>
<feature type="compositionally biased region" description="Polar residues" evidence="1">
    <location>
        <begin position="316"/>
        <end position="337"/>
    </location>
</feature>
<accession>A0A9P8QIP0</accession>
<evidence type="ECO:0000313" key="2">
    <source>
        <dbReference type="EMBL" id="KAH6603630.1"/>
    </source>
</evidence>